<feature type="region of interest" description="Disordered" evidence="1">
    <location>
        <begin position="94"/>
        <end position="113"/>
    </location>
</feature>
<sequence length="343" mass="37560">MAVLQVLVEPKTSENREIKPTTPPAPAANANQQDNRNLVMFSEFSGSLVGFFAFLIFGTTQDAFETLKGIFCCCWRVGGCCGRGGGGGWEEYWRSSGSGGSSRSRDGQDMGDTVYNYKSHETFSQNNIGGNDDNDDGINYSRNYTELYLGSNNNDDLGAYRYPSSDSTQFNNNTFGRQFRVNNNNNNNNNNNTTTSGGHSEGNSNTAFATTTTTADTTTTATSKNTQNNSNGKNRKTTSASRSSSSRRISIVGSLPPPPLKPLPEKPTFQELMLYDYYHTNHNNKSKSYSKSNKSNKSSKRSSNRRGRRSDDDLESGLASDLLQLPPLSPLSLLPPPRAVYSP</sequence>
<name>A0A197KE67_9FUNG</name>
<feature type="compositionally biased region" description="Low complexity" evidence="1">
    <location>
        <begin position="239"/>
        <end position="251"/>
    </location>
</feature>
<dbReference type="Proteomes" id="UP000078512">
    <property type="component" value="Unassembled WGS sequence"/>
</dbReference>
<feature type="compositionally biased region" description="Basic residues" evidence="1">
    <location>
        <begin position="297"/>
        <end position="308"/>
    </location>
</feature>
<evidence type="ECO:0000256" key="1">
    <source>
        <dbReference type="SAM" id="MobiDB-lite"/>
    </source>
</evidence>
<keyword evidence="3" id="KW-1185">Reference proteome</keyword>
<proteinExistence type="predicted"/>
<feature type="compositionally biased region" description="Low complexity" evidence="1">
    <location>
        <begin position="286"/>
        <end position="296"/>
    </location>
</feature>
<protein>
    <submittedName>
        <fullName evidence="2">Uncharacterized protein</fullName>
    </submittedName>
</protein>
<accession>A0A197KE67</accession>
<feature type="region of interest" description="Disordered" evidence="1">
    <location>
        <begin position="282"/>
        <end position="343"/>
    </location>
</feature>
<feature type="compositionally biased region" description="Polar residues" evidence="1">
    <location>
        <begin position="164"/>
        <end position="176"/>
    </location>
</feature>
<feature type="non-terminal residue" evidence="2">
    <location>
        <position position="343"/>
    </location>
</feature>
<feature type="region of interest" description="Disordered" evidence="1">
    <location>
        <begin position="9"/>
        <end position="31"/>
    </location>
</feature>
<feature type="compositionally biased region" description="Low complexity" evidence="1">
    <location>
        <begin position="182"/>
        <end position="231"/>
    </location>
</feature>
<gene>
    <name evidence="2" type="ORF">K457DRAFT_132007</name>
</gene>
<dbReference type="EMBL" id="KV442012">
    <property type="protein sequence ID" value="OAQ36007.1"/>
    <property type="molecule type" value="Genomic_DNA"/>
</dbReference>
<feature type="region of interest" description="Disordered" evidence="1">
    <location>
        <begin position="160"/>
        <end position="266"/>
    </location>
</feature>
<organism evidence="2 3">
    <name type="scientific">Linnemannia elongata AG-77</name>
    <dbReference type="NCBI Taxonomy" id="1314771"/>
    <lineage>
        <taxon>Eukaryota</taxon>
        <taxon>Fungi</taxon>
        <taxon>Fungi incertae sedis</taxon>
        <taxon>Mucoromycota</taxon>
        <taxon>Mortierellomycotina</taxon>
        <taxon>Mortierellomycetes</taxon>
        <taxon>Mortierellales</taxon>
        <taxon>Mortierellaceae</taxon>
        <taxon>Linnemannia</taxon>
    </lineage>
</organism>
<evidence type="ECO:0000313" key="2">
    <source>
        <dbReference type="EMBL" id="OAQ36007.1"/>
    </source>
</evidence>
<dbReference type="AlphaFoldDB" id="A0A197KE67"/>
<evidence type="ECO:0000313" key="3">
    <source>
        <dbReference type="Proteomes" id="UP000078512"/>
    </source>
</evidence>
<feature type="compositionally biased region" description="Pro residues" evidence="1">
    <location>
        <begin position="327"/>
        <end position="343"/>
    </location>
</feature>
<dbReference type="OrthoDB" id="10620413at2759"/>
<reference evidence="2 3" key="1">
    <citation type="submission" date="2016-05" db="EMBL/GenBank/DDBJ databases">
        <title>Genome sequencing reveals origins of a unique bacterial endosymbiosis in the earliest lineages of terrestrial Fungi.</title>
        <authorList>
            <consortium name="DOE Joint Genome Institute"/>
            <person name="Uehling J."/>
            <person name="Gryganskyi A."/>
            <person name="Hameed K."/>
            <person name="Tschaplinski T."/>
            <person name="Misztal P."/>
            <person name="Wu S."/>
            <person name="Desiro A."/>
            <person name="Vande Pol N."/>
            <person name="Du Z.-Y."/>
            <person name="Zienkiewicz A."/>
            <person name="Zienkiewicz K."/>
            <person name="Morin E."/>
            <person name="Tisserant E."/>
            <person name="Splivallo R."/>
            <person name="Hainaut M."/>
            <person name="Henrissat B."/>
            <person name="Ohm R."/>
            <person name="Kuo A."/>
            <person name="Yan J."/>
            <person name="Lipzen A."/>
            <person name="Nolan M."/>
            <person name="Labutti K."/>
            <person name="Barry K."/>
            <person name="Goldstein A."/>
            <person name="Labbe J."/>
            <person name="Schadt C."/>
            <person name="Tuskan G."/>
            <person name="Grigoriev I."/>
            <person name="Martin F."/>
            <person name="Vilgalys R."/>
            <person name="Bonito G."/>
        </authorList>
    </citation>
    <scope>NUCLEOTIDE SEQUENCE [LARGE SCALE GENOMIC DNA]</scope>
    <source>
        <strain evidence="2 3">AG-77</strain>
    </source>
</reference>